<evidence type="ECO:0000313" key="7">
    <source>
        <dbReference type="Proteomes" id="UP001283361"/>
    </source>
</evidence>
<dbReference type="AlphaFoldDB" id="A0AAE1DNE8"/>
<dbReference type="PANTHER" id="PTHR11471:SF13">
    <property type="entry name" value="TNF FAMILY PROFILE DOMAIN-CONTAINING PROTEIN"/>
    <property type="match status" value="1"/>
</dbReference>
<dbReference type="InterPro" id="IPR006052">
    <property type="entry name" value="TNF_dom"/>
</dbReference>
<comment type="subcellular location">
    <subcellularLocation>
        <location evidence="1">Membrane</location>
    </subcellularLocation>
</comment>
<organism evidence="6 7">
    <name type="scientific">Elysia crispata</name>
    <name type="common">lettuce slug</name>
    <dbReference type="NCBI Taxonomy" id="231223"/>
    <lineage>
        <taxon>Eukaryota</taxon>
        <taxon>Metazoa</taxon>
        <taxon>Spiralia</taxon>
        <taxon>Lophotrochozoa</taxon>
        <taxon>Mollusca</taxon>
        <taxon>Gastropoda</taxon>
        <taxon>Heterobranchia</taxon>
        <taxon>Euthyneura</taxon>
        <taxon>Panpulmonata</taxon>
        <taxon>Sacoglossa</taxon>
        <taxon>Placobranchoidea</taxon>
        <taxon>Plakobranchidae</taxon>
        <taxon>Elysia</taxon>
    </lineage>
</organism>
<gene>
    <name evidence="6" type="ORF">RRG08_039869</name>
</gene>
<dbReference type="Pfam" id="PF00229">
    <property type="entry name" value="TNF"/>
    <property type="match status" value="1"/>
</dbReference>
<evidence type="ECO:0000313" key="6">
    <source>
        <dbReference type="EMBL" id="KAK3776280.1"/>
    </source>
</evidence>
<keyword evidence="7" id="KW-1185">Reference proteome</keyword>
<feature type="domain" description="THD" evidence="5">
    <location>
        <begin position="68"/>
        <end position="229"/>
    </location>
</feature>
<evidence type="ECO:0000256" key="2">
    <source>
        <dbReference type="ARBA" id="ARBA00008670"/>
    </source>
</evidence>
<dbReference type="EMBL" id="JAWDGP010003233">
    <property type="protein sequence ID" value="KAK3776280.1"/>
    <property type="molecule type" value="Genomic_DNA"/>
</dbReference>
<dbReference type="SUPFAM" id="SSF49842">
    <property type="entry name" value="TNF-like"/>
    <property type="match status" value="1"/>
</dbReference>
<protein>
    <recommendedName>
        <fullName evidence="5">THD domain-containing protein</fullName>
    </recommendedName>
</protein>
<proteinExistence type="inferred from homology"/>
<evidence type="ECO:0000259" key="5">
    <source>
        <dbReference type="PROSITE" id="PS50049"/>
    </source>
</evidence>
<comment type="caution">
    <text evidence="6">The sequence shown here is derived from an EMBL/GenBank/DDBJ whole genome shotgun (WGS) entry which is preliminary data.</text>
</comment>
<name>A0AAE1DNE8_9GAST</name>
<dbReference type="PANTHER" id="PTHR11471">
    <property type="entry name" value="TUMOR NECROSIS FACTOR FAMILY MEMBER"/>
    <property type="match status" value="1"/>
</dbReference>
<dbReference type="InterPro" id="IPR008983">
    <property type="entry name" value="Tumour_necrosis_fac-like_dom"/>
</dbReference>
<dbReference type="GO" id="GO:0016020">
    <property type="term" value="C:membrane"/>
    <property type="evidence" value="ECO:0007669"/>
    <property type="project" value="UniProtKB-SubCell"/>
</dbReference>
<dbReference type="SMART" id="SM00207">
    <property type="entry name" value="TNF"/>
    <property type="match status" value="1"/>
</dbReference>
<comment type="similarity">
    <text evidence="2">Belongs to the tumor necrosis factor family.</text>
</comment>
<evidence type="ECO:0000256" key="1">
    <source>
        <dbReference type="ARBA" id="ARBA00004370"/>
    </source>
</evidence>
<accession>A0AAE1DNE8</accession>
<keyword evidence="4" id="KW-0472">Membrane</keyword>
<dbReference type="Gene3D" id="2.60.120.40">
    <property type="match status" value="1"/>
</dbReference>
<keyword evidence="3" id="KW-0202">Cytokine</keyword>
<dbReference type="GO" id="GO:0005125">
    <property type="term" value="F:cytokine activity"/>
    <property type="evidence" value="ECO:0007669"/>
    <property type="project" value="UniProtKB-KW"/>
</dbReference>
<sequence length="229" mass="26547">MKQTVDRLTNHSHNIFQPGRLPFSEGVRVSLKVILNLRIDSSFVYYRTVNIHPHVVTNSGSGVATPRPAAHFMMPRIDKSKIINVRGKEYEIEKWLYTGDMAFTTGGAYHQYGRIVVPTDGYYYVYSQISFLETLSRNEDRSKRYRERSPSLSVYLYRYNMLYTKGGEEKLAQNSITKCWGQSKLIEEYTSSLGAVFFLRQKDEIFIKVSNLTVILDDPKSSFFGFFRI</sequence>
<dbReference type="GO" id="GO:0005164">
    <property type="term" value="F:tumor necrosis factor receptor binding"/>
    <property type="evidence" value="ECO:0007669"/>
    <property type="project" value="InterPro"/>
</dbReference>
<dbReference type="Proteomes" id="UP001283361">
    <property type="component" value="Unassembled WGS sequence"/>
</dbReference>
<dbReference type="PROSITE" id="PS50049">
    <property type="entry name" value="THD_2"/>
    <property type="match status" value="1"/>
</dbReference>
<dbReference type="GO" id="GO:0005615">
    <property type="term" value="C:extracellular space"/>
    <property type="evidence" value="ECO:0007669"/>
    <property type="project" value="UniProtKB-KW"/>
</dbReference>
<dbReference type="GO" id="GO:0006955">
    <property type="term" value="P:immune response"/>
    <property type="evidence" value="ECO:0007669"/>
    <property type="project" value="InterPro"/>
</dbReference>
<reference evidence="6" key="1">
    <citation type="journal article" date="2023" name="G3 (Bethesda)">
        <title>A reference genome for the long-term kleptoplast-retaining sea slug Elysia crispata morphotype clarki.</title>
        <authorList>
            <person name="Eastman K.E."/>
            <person name="Pendleton A.L."/>
            <person name="Shaikh M.A."/>
            <person name="Suttiyut T."/>
            <person name="Ogas R."/>
            <person name="Tomko P."/>
            <person name="Gavelis G."/>
            <person name="Widhalm J.R."/>
            <person name="Wisecaver J.H."/>
        </authorList>
    </citation>
    <scope>NUCLEOTIDE SEQUENCE</scope>
    <source>
        <strain evidence="6">ECLA1</strain>
    </source>
</reference>
<evidence type="ECO:0000256" key="4">
    <source>
        <dbReference type="ARBA" id="ARBA00023136"/>
    </source>
</evidence>
<evidence type="ECO:0000256" key="3">
    <source>
        <dbReference type="ARBA" id="ARBA00022514"/>
    </source>
</evidence>